<dbReference type="GO" id="GO:0016020">
    <property type="term" value="C:membrane"/>
    <property type="evidence" value="ECO:0007669"/>
    <property type="project" value="UniProtKB-SubCell"/>
</dbReference>
<keyword evidence="2" id="KW-0472">Membrane</keyword>
<gene>
    <name evidence="3" type="ORF">SFRA_007265</name>
</gene>
<reference evidence="3 4" key="1">
    <citation type="journal article" date="2014" name="Genome Announc.">
        <title>Draft Genome Sequence of Streptomyces fradiae ATCC 19609, a Strain Highly Sensitive to Antibiotics.</title>
        <authorList>
            <person name="Bekker O.B."/>
            <person name="Klimina K.M."/>
            <person name="Vatlin A.A."/>
            <person name="Zakharevich N.V."/>
            <person name="Kasianov A.S."/>
            <person name="Danilenko V.N."/>
        </authorList>
    </citation>
    <scope>NUCLEOTIDE SEQUENCE [LARGE SCALE GENOMIC DNA]</scope>
    <source>
        <strain evidence="3 4">ATCC 19609</strain>
    </source>
</reference>
<dbReference type="PANTHER" id="PTHR37042">
    <property type="entry name" value="OUTER MEMBRANE PROTEIN RV1973"/>
    <property type="match status" value="1"/>
</dbReference>
<comment type="subcellular location">
    <subcellularLocation>
        <location evidence="1">Membrane</location>
    </subcellularLocation>
</comment>
<dbReference type="EMBL" id="JNAD02000003">
    <property type="protein sequence ID" value="RKM97050.1"/>
    <property type="molecule type" value="Genomic_DNA"/>
</dbReference>
<evidence type="ECO:0000256" key="1">
    <source>
        <dbReference type="ARBA" id="ARBA00004370"/>
    </source>
</evidence>
<dbReference type="PANTHER" id="PTHR37042:SF4">
    <property type="entry name" value="OUTER MEMBRANE PROTEIN RV1973"/>
    <property type="match status" value="1"/>
</dbReference>
<dbReference type="AlphaFoldDB" id="A0A3R7FXS0"/>
<organism evidence="3 4">
    <name type="scientific">Streptomyces xinghaiensis</name>
    <dbReference type="NCBI Taxonomy" id="1038928"/>
    <lineage>
        <taxon>Bacteria</taxon>
        <taxon>Bacillati</taxon>
        <taxon>Actinomycetota</taxon>
        <taxon>Actinomycetes</taxon>
        <taxon>Kitasatosporales</taxon>
        <taxon>Streptomycetaceae</taxon>
        <taxon>Streptomyces</taxon>
    </lineage>
</organism>
<proteinExistence type="predicted"/>
<dbReference type="Proteomes" id="UP000028058">
    <property type="component" value="Unassembled WGS sequence"/>
</dbReference>
<evidence type="ECO:0000313" key="3">
    <source>
        <dbReference type="EMBL" id="RKM97050.1"/>
    </source>
</evidence>
<accession>A0A3R7FXS0</accession>
<name>A0A3R7FXS0_9ACTN</name>
<protein>
    <recommendedName>
        <fullName evidence="5">Mce-associated membrane protein</fullName>
    </recommendedName>
</protein>
<keyword evidence="4" id="KW-1185">Reference proteome</keyword>
<comment type="caution">
    <text evidence="3">The sequence shown here is derived from an EMBL/GenBank/DDBJ whole genome shotgun (WGS) entry which is preliminary data.</text>
</comment>
<evidence type="ECO:0000313" key="4">
    <source>
        <dbReference type="Proteomes" id="UP000028058"/>
    </source>
</evidence>
<evidence type="ECO:0008006" key="5">
    <source>
        <dbReference type="Google" id="ProtNLM"/>
    </source>
</evidence>
<evidence type="ECO:0000256" key="2">
    <source>
        <dbReference type="ARBA" id="ARBA00023136"/>
    </source>
</evidence>
<sequence>MAATAALGLQHREAERTAEARTAALAAARKAAPVILSYDYRHLDRDFRAARSHLTAPFLGQYRKTTTSVVAPTAKKYRGVVKATVARPADGGAPAASVVSATPDRAVVLLFMNQATTSTQVSGPRLDLNRVRMTLVRTPQGWKVRAVDAL</sequence>